<feature type="domain" description="F-box" evidence="1">
    <location>
        <begin position="3"/>
        <end position="52"/>
    </location>
</feature>
<evidence type="ECO:0000259" key="1">
    <source>
        <dbReference type="PROSITE" id="PS50181"/>
    </source>
</evidence>
<comment type="caution">
    <text evidence="2">The sequence shown here is derived from an EMBL/GenBank/DDBJ whole genome shotgun (WGS) entry which is preliminary data.</text>
</comment>
<sequence length="506" mass="58377">MSSHRLDNLPPEILTAICSHLPRSDLQRVRFSSRKLNSIASPFLFRIAYLKVGIESFKRLQNISNDAVLSNYVRVISYDPYTMKNTTARVAAETAGPVDMFELWKMYDIERGLRRSKLPDERLRPFFDRWSARVADLEALTPLLEAEMLAEIMSRLPMLHALQYDLFATGEFHPYSGEEKSAWEVSTAVNEDTSSSRRRLQRQNENRHQERAFWKLLHASYAACRTKQVRKIKAADMDLGFWDLAGRKAFPQSMVLPNLIGIDLQFELSYGNGSSGLSLKHILANAPLLQHISLTIKTLDSTSYRYNQHARISDFIAEDQCWMDLKHLSFEHLVTTDADLRSLLVRHQKSLRSLELKHILLHPGDSIIRMDDDEEDPKDRKGNEEVGSWLDMIEFLRTNLSLNRMKFGGVLANGRNEAWKVGPPRTDILQMPHSSLLKFKIENYICKGGKSPIDRVPQDRVMAETPKNNNFDTRGLQIPYIWEDETWRLSVVELPRVHDPNSRDPF</sequence>
<dbReference type="EMBL" id="JAFJYH010000197">
    <property type="protein sequence ID" value="KAG4416115.1"/>
    <property type="molecule type" value="Genomic_DNA"/>
</dbReference>
<dbReference type="Proteomes" id="UP000664132">
    <property type="component" value="Unassembled WGS sequence"/>
</dbReference>
<organism evidence="2 3">
    <name type="scientific">Cadophora malorum</name>
    <dbReference type="NCBI Taxonomy" id="108018"/>
    <lineage>
        <taxon>Eukaryota</taxon>
        <taxon>Fungi</taxon>
        <taxon>Dikarya</taxon>
        <taxon>Ascomycota</taxon>
        <taxon>Pezizomycotina</taxon>
        <taxon>Leotiomycetes</taxon>
        <taxon>Helotiales</taxon>
        <taxon>Ploettnerulaceae</taxon>
        <taxon>Cadophora</taxon>
    </lineage>
</organism>
<dbReference type="OrthoDB" id="5422579at2759"/>
<accession>A0A8H7T787</accession>
<gene>
    <name evidence="2" type="ORF">IFR04_010758</name>
</gene>
<dbReference type="PROSITE" id="PS50181">
    <property type="entry name" value="FBOX"/>
    <property type="match status" value="1"/>
</dbReference>
<proteinExistence type="predicted"/>
<evidence type="ECO:0000313" key="2">
    <source>
        <dbReference type="EMBL" id="KAG4416115.1"/>
    </source>
</evidence>
<dbReference type="InterPro" id="IPR036047">
    <property type="entry name" value="F-box-like_dom_sf"/>
</dbReference>
<dbReference type="SUPFAM" id="SSF81383">
    <property type="entry name" value="F-box domain"/>
    <property type="match status" value="1"/>
</dbReference>
<reference evidence="2" key="1">
    <citation type="submission" date="2021-02" db="EMBL/GenBank/DDBJ databases">
        <title>Genome sequence Cadophora malorum strain M34.</title>
        <authorList>
            <person name="Stefanovic E."/>
            <person name="Vu D."/>
            <person name="Scully C."/>
            <person name="Dijksterhuis J."/>
            <person name="Roader J."/>
            <person name="Houbraken J."/>
        </authorList>
    </citation>
    <scope>NUCLEOTIDE SEQUENCE</scope>
    <source>
        <strain evidence="2">M34</strain>
    </source>
</reference>
<dbReference type="AlphaFoldDB" id="A0A8H7T787"/>
<dbReference type="Pfam" id="PF12937">
    <property type="entry name" value="F-box-like"/>
    <property type="match status" value="1"/>
</dbReference>
<dbReference type="InterPro" id="IPR001810">
    <property type="entry name" value="F-box_dom"/>
</dbReference>
<evidence type="ECO:0000313" key="3">
    <source>
        <dbReference type="Proteomes" id="UP000664132"/>
    </source>
</evidence>
<protein>
    <recommendedName>
        <fullName evidence="1">F-box domain-containing protein</fullName>
    </recommendedName>
</protein>
<name>A0A8H7T787_9HELO</name>
<keyword evidence="3" id="KW-1185">Reference proteome</keyword>